<dbReference type="EMBL" id="QUTG01008169">
    <property type="protein sequence ID" value="RHY81379.1"/>
    <property type="molecule type" value="Genomic_DNA"/>
</dbReference>
<dbReference type="Gene3D" id="1.20.1250.20">
    <property type="entry name" value="MFS general substrate transporter like domains"/>
    <property type="match status" value="1"/>
</dbReference>
<dbReference type="EMBL" id="QUTH01003041">
    <property type="protein sequence ID" value="RHZ22127.1"/>
    <property type="molecule type" value="Genomic_DNA"/>
</dbReference>
<comment type="caution">
    <text evidence="7">The sequence shown here is derived from an EMBL/GenBank/DDBJ whole genome shotgun (WGS) entry which is preliminary data.</text>
</comment>
<comment type="similarity">
    <text evidence="2">Belongs to the major facilitator superfamily. Proton-dependent oligopeptide transporter (POT/PTR) (TC 2.A.17) family.</text>
</comment>
<feature type="transmembrane region" description="Helical" evidence="6">
    <location>
        <begin position="98"/>
        <end position="120"/>
    </location>
</feature>
<name>A0A3R6Z6P2_APHAT</name>
<evidence type="ECO:0000256" key="5">
    <source>
        <dbReference type="ARBA" id="ARBA00023136"/>
    </source>
</evidence>
<evidence type="ECO:0000256" key="6">
    <source>
        <dbReference type="SAM" id="Phobius"/>
    </source>
</evidence>
<dbReference type="PANTHER" id="PTHR11654">
    <property type="entry name" value="OLIGOPEPTIDE TRANSPORTER-RELATED"/>
    <property type="match status" value="1"/>
</dbReference>
<evidence type="ECO:0000256" key="4">
    <source>
        <dbReference type="ARBA" id="ARBA00022989"/>
    </source>
</evidence>
<feature type="transmembrane region" description="Helical" evidence="6">
    <location>
        <begin position="373"/>
        <end position="394"/>
    </location>
</feature>
<dbReference type="InterPro" id="IPR000109">
    <property type="entry name" value="POT_fam"/>
</dbReference>
<comment type="subcellular location">
    <subcellularLocation>
        <location evidence="1">Membrane</location>
        <topology evidence="1">Multi-pass membrane protein</topology>
    </subcellularLocation>
</comment>
<organism evidence="7 10">
    <name type="scientific">Aphanomyces astaci</name>
    <name type="common">Crayfish plague agent</name>
    <dbReference type="NCBI Taxonomy" id="112090"/>
    <lineage>
        <taxon>Eukaryota</taxon>
        <taxon>Sar</taxon>
        <taxon>Stramenopiles</taxon>
        <taxon>Oomycota</taxon>
        <taxon>Saprolegniomycetes</taxon>
        <taxon>Saprolegniales</taxon>
        <taxon>Verrucalvaceae</taxon>
        <taxon>Aphanomyces</taxon>
    </lineage>
</organism>
<feature type="transmembrane region" description="Helical" evidence="6">
    <location>
        <begin position="554"/>
        <end position="574"/>
    </location>
</feature>
<feature type="transmembrane region" description="Helical" evidence="6">
    <location>
        <begin position="202"/>
        <end position="224"/>
    </location>
</feature>
<dbReference type="Proteomes" id="UP000285430">
    <property type="component" value="Unassembled WGS sequence"/>
</dbReference>
<evidence type="ECO:0000256" key="2">
    <source>
        <dbReference type="ARBA" id="ARBA00005982"/>
    </source>
</evidence>
<proteinExistence type="inferred from homology"/>
<dbReference type="Proteomes" id="UP000285712">
    <property type="component" value="Unassembled WGS sequence"/>
</dbReference>
<feature type="transmembrane region" description="Helical" evidence="6">
    <location>
        <begin position="520"/>
        <end position="542"/>
    </location>
</feature>
<keyword evidence="4 6" id="KW-1133">Transmembrane helix</keyword>
<feature type="transmembrane region" description="Helical" evidence="6">
    <location>
        <begin position="126"/>
        <end position="149"/>
    </location>
</feature>
<feature type="transmembrane region" description="Helical" evidence="6">
    <location>
        <begin position="64"/>
        <end position="86"/>
    </location>
</feature>
<feature type="transmembrane region" description="Helical" evidence="6">
    <location>
        <begin position="170"/>
        <end position="190"/>
    </location>
</feature>
<feature type="transmembrane region" description="Helical" evidence="6">
    <location>
        <begin position="260"/>
        <end position="279"/>
    </location>
</feature>
<protein>
    <recommendedName>
        <fullName evidence="11">Major facilitator superfamily (MFS) profile domain-containing protein</fullName>
    </recommendedName>
</protein>
<reference evidence="9 10" key="1">
    <citation type="submission" date="2018-08" db="EMBL/GenBank/DDBJ databases">
        <title>Aphanomyces genome sequencing and annotation.</title>
        <authorList>
            <person name="Minardi D."/>
            <person name="Oidtmann B."/>
            <person name="Van Der Giezen M."/>
            <person name="Studholme D.J."/>
        </authorList>
    </citation>
    <scope>NUCLEOTIDE SEQUENCE [LARGE SCALE GENOMIC DNA]</scope>
    <source>
        <strain evidence="8 9">Da</strain>
        <strain evidence="7 10">Sv</strain>
    </source>
</reference>
<keyword evidence="5 6" id="KW-0472">Membrane</keyword>
<dbReference type="GO" id="GO:0022857">
    <property type="term" value="F:transmembrane transporter activity"/>
    <property type="evidence" value="ECO:0007669"/>
    <property type="project" value="InterPro"/>
</dbReference>
<evidence type="ECO:0000313" key="8">
    <source>
        <dbReference type="EMBL" id="RHZ22127.1"/>
    </source>
</evidence>
<keyword evidence="3 6" id="KW-0812">Transmembrane</keyword>
<evidence type="ECO:0000256" key="1">
    <source>
        <dbReference type="ARBA" id="ARBA00004141"/>
    </source>
</evidence>
<evidence type="ECO:0000313" key="9">
    <source>
        <dbReference type="Proteomes" id="UP000285430"/>
    </source>
</evidence>
<sequence length="610" mass="66414">MEALLPVGAVNGDATATPKKAYKSIILSVCSFILVTELCERFAYYGFTGSLPIFFRKHLGMSSVLATELNSVFTCFTYIMPLFGAYIADRHMGRYKSILSFSLWYLTGLVVCTIAAHPAVMSMPLFMVGLFGGVSMGVGGIKPNVVVLGADQFDVTDPSQRKQRDDFFNWFYWSINVGSTFSYIFLTNLAVQGLPPLISESFGFFASFLIPSISFLLAVCIFYAGRDRYVKKPPQGSALSRFFDILLCAGAKSFHGKVVLSGGLVFIPAIITTTASYFIQDPTLHLAVALAGAGMVVYGTLVLVTSGQDTSWVLQAADAGQYSLGEVKEVAQVVRLAPYFSFLIVFWAVYAQQSMNFVMQGCQMDLRVGDAQISSAMLSMFDAIVILVFVPVFNSVLYPAVELCGVKLTLLRKMGIGFVVAIACMLVAGLTESARKDAGVLPDLNSNCAQPGEHLAMSQLSVWWQSPQYLLVGIAEILVSIPCTTSSYAVQLSDTDQLCIAYDLFYSEVPESMRSVCQALNLLTTTLGSLVAGGTNSIFSFWIPSDLNSGHLEYVFYVFAALVLVNLAGFVVVSQGFEYHQPAKTTLDLVSGFSPALPRANHHRRQSRQT</sequence>
<dbReference type="InterPro" id="IPR036259">
    <property type="entry name" value="MFS_trans_sf"/>
</dbReference>
<dbReference type="Pfam" id="PF00854">
    <property type="entry name" value="PTR2"/>
    <property type="match status" value="1"/>
</dbReference>
<accession>A0A3R6Z6P2</accession>
<evidence type="ECO:0000256" key="3">
    <source>
        <dbReference type="ARBA" id="ARBA00022692"/>
    </source>
</evidence>
<dbReference type="GO" id="GO:0016020">
    <property type="term" value="C:membrane"/>
    <property type="evidence" value="ECO:0007669"/>
    <property type="project" value="UniProtKB-SubCell"/>
</dbReference>
<feature type="transmembrane region" description="Helical" evidence="6">
    <location>
        <begin position="333"/>
        <end position="352"/>
    </location>
</feature>
<gene>
    <name evidence="7" type="ORF">DYB35_003108</name>
    <name evidence="8" type="ORF">DYB37_006743</name>
</gene>
<feature type="transmembrane region" description="Helical" evidence="6">
    <location>
        <begin position="414"/>
        <end position="431"/>
    </location>
</feature>
<dbReference type="AlphaFoldDB" id="A0A3R6Z6P2"/>
<feature type="transmembrane region" description="Helical" evidence="6">
    <location>
        <begin position="25"/>
        <end position="44"/>
    </location>
</feature>
<evidence type="ECO:0000313" key="10">
    <source>
        <dbReference type="Proteomes" id="UP000285712"/>
    </source>
</evidence>
<evidence type="ECO:0008006" key="11">
    <source>
        <dbReference type="Google" id="ProtNLM"/>
    </source>
</evidence>
<dbReference type="VEuPathDB" id="FungiDB:H257_18084"/>
<evidence type="ECO:0000313" key="7">
    <source>
        <dbReference type="EMBL" id="RHY81379.1"/>
    </source>
</evidence>
<dbReference type="SUPFAM" id="SSF103473">
    <property type="entry name" value="MFS general substrate transporter"/>
    <property type="match status" value="1"/>
</dbReference>